<dbReference type="RefSeq" id="WP_378045247.1">
    <property type="nucleotide sequence ID" value="NZ_JBHMDN010000007.1"/>
</dbReference>
<evidence type="ECO:0000259" key="2">
    <source>
        <dbReference type="Pfam" id="PF12215"/>
    </source>
</evidence>
<dbReference type="Pfam" id="PF04685">
    <property type="entry name" value="DUF608"/>
    <property type="match status" value="1"/>
</dbReference>
<keyword evidence="4" id="KW-1185">Reference proteome</keyword>
<dbReference type="Pfam" id="PF12215">
    <property type="entry name" value="Glyco_hydr_116N"/>
    <property type="match status" value="1"/>
</dbReference>
<proteinExistence type="predicted"/>
<organism evidence="3 4">
    <name type="scientific">Cohnella cellulosilytica</name>
    <dbReference type="NCBI Taxonomy" id="986710"/>
    <lineage>
        <taxon>Bacteria</taxon>
        <taxon>Bacillati</taxon>
        <taxon>Bacillota</taxon>
        <taxon>Bacilli</taxon>
        <taxon>Bacillales</taxon>
        <taxon>Paenibacillaceae</taxon>
        <taxon>Cohnella</taxon>
    </lineage>
</organism>
<dbReference type="InterPro" id="IPR012341">
    <property type="entry name" value="6hp_glycosidase-like_sf"/>
</dbReference>
<gene>
    <name evidence="3" type="ORF">ACFQMJ_08070</name>
</gene>
<evidence type="ECO:0000313" key="4">
    <source>
        <dbReference type="Proteomes" id="UP001596378"/>
    </source>
</evidence>
<dbReference type="SUPFAM" id="SSF48208">
    <property type="entry name" value="Six-hairpin glycosidases"/>
    <property type="match status" value="1"/>
</dbReference>
<dbReference type="InterPro" id="IPR024462">
    <property type="entry name" value="GH116_N"/>
</dbReference>
<feature type="domain" description="Glycosyl-hydrolase family 116 catalytic region" evidence="1">
    <location>
        <begin position="441"/>
        <end position="745"/>
    </location>
</feature>
<evidence type="ECO:0000259" key="1">
    <source>
        <dbReference type="Pfam" id="PF04685"/>
    </source>
</evidence>
<reference evidence="4" key="1">
    <citation type="journal article" date="2019" name="Int. J. Syst. Evol. Microbiol.">
        <title>The Global Catalogue of Microorganisms (GCM) 10K type strain sequencing project: providing services to taxonomists for standard genome sequencing and annotation.</title>
        <authorList>
            <consortium name="The Broad Institute Genomics Platform"/>
            <consortium name="The Broad Institute Genome Sequencing Center for Infectious Disease"/>
            <person name="Wu L."/>
            <person name="Ma J."/>
        </authorList>
    </citation>
    <scope>NUCLEOTIDE SEQUENCE [LARGE SCALE GENOMIC DNA]</scope>
    <source>
        <strain evidence="4">KCTC 12907</strain>
    </source>
</reference>
<dbReference type="GO" id="GO:0016787">
    <property type="term" value="F:hydrolase activity"/>
    <property type="evidence" value="ECO:0007669"/>
    <property type="project" value="UniProtKB-KW"/>
</dbReference>
<dbReference type="EMBL" id="JBHTAI010000004">
    <property type="protein sequence ID" value="MFC7148477.1"/>
    <property type="molecule type" value="Genomic_DNA"/>
</dbReference>
<sequence>MSSKRYNAIYEDERNARIAFPLGGIGAGMIALEGRGALSHVSLRHAPHLAHEPLMFSAITLRSESGNTSRVLEGQVPEWKIFAPGNGSGFGFPGKTYGLPRYRTSSFEARFPFGIVRLQDESLPVETTIRGWSPFTPLDADNSSLPAAALEYTFRNTSDQPVEIIYSFHAANFMQSEPDKGNVLSIDNGFVLNQPILDNKPWTQGAFCAVTDHPQTAVNYAWFRGGWFDSLTTVWNAVEAGECEGAPPIAEGQPSPGASLYVPLTLAAHASQTVRLRLSWYVPESNLTVGVPAPANGAEATEKSYFKPWYAGRFRDIEDVARYFADAYDTLRADSSRFSDSFYDTTLPEEVVEAAAANLTILKSPTVLRQIDGRLWGWEGSGDREGSCHGSCTHVWNYAQALPHLFPELERSLRWTEFNDSQDEQGHQHFRSSLPIGPTDHDFHAAADGQLGGIMKTYREWRISGDTPWLATLWPKIKDSLDYCIREWDPDHRGVLLEPHHNTYDIEFWGANGMCSSFYLGALKAAGLMAQALGEPNELYDELLRDGRRYSEDILFNGEYFEQHIVWEGLRTPSPTSGQLAWNIDYSPEAIRLLQAEGPKYQYGKGCLSDGMIGAWLAEMCGLGEIVARDKVISHLLSVHKYNLKRDLSHHANPQRPGYAVGHEGGLLLCTWPRGEKLSLPFVYSDEVWTGIEYQVASHLMSTGNVEEGLEIVRTCRDRYDGRTRNPFNEYECGNWYARAMASYGLIQGLSGIRYDAVERTLFVSPRRAGDFRSFLCTASGYGTAGIKDGKPYFTVVAGDVPIDRIQVE</sequence>
<feature type="domain" description="Glycosyl-hydrolase family 116 N-terminal" evidence="2">
    <location>
        <begin position="19"/>
        <end position="330"/>
    </location>
</feature>
<name>A0ABW2F5K2_9BACL</name>
<dbReference type="InterPro" id="IPR006775">
    <property type="entry name" value="GH116_catalytic"/>
</dbReference>
<dbReference type="InterPro" id="IPR008928">
    <property type="entry name" value="6-hairpin_glycosidase_sf"/>
</dbReference>
<dbReference type="PANTHER" id="PTHR12654:SF0">
    <property type="entry name" value="NON-LYSOSOMAL GLUCOSYLCERAMIDASE"/>
    <property type="match status" value="1"/>
</dbReference>
<protein>
    <submittedName>
        <fullName evidence="3">GH116 family glycosyl hydrolase</fullName>
    </submittedName>
</protein>
<evidence type="ECO:0000313" key="3">
    <source>
        <dbReference type="EMBL" id="MFC7148477.1"/>
    </source>
</evidence>
<dbReference type="Proteomes" id="UP001596378">
    <property type="component" value="Unassembled WGS sequence"/>
</dbReference>
<dbReference type="Gene3D" id="1.50.10.10">
    <property type="match status" value="1"/>
</dbReference>
<dbReference type="InterPro" id="IPR052566">
    <property type="entry name" value="Non-lysos_glucosylceramidase"/>
</dbReference>
<dbReference type="PANTHER" id="PTHR12654">
    <property type="entry name" value="BILE ACID BETA-GLUCOSIDASE-RELATED"/>
    <property type="match status" value="1"/>
</dbReference>
<comment type="caution">
    <text evidence="3">The sequence shown here is derived from an EMBL/GenBank/DDBJ whole genome shotgun (WGS) entry which is preliminary data.</text>
</comment>
<keyword evidence="3" id="KW-0378">Hydrolase</keyword>
<accession>A0ABW2F5K2</accession>